<evidence type="ECO:0000313" key="4">
    <source>
        <dbReference type="EMBL" id="QCZ52034.1"/>
    </source>
</evidence>
<accession>A0A0C1MA26</accession>
<dbReference type="EMBL" id="CP031198">
    <property type="protein sequence ID" value="QCZ52034.1"/>
    <property type="molecule type" value="Genomic_DNA"/>
</dbReference>
<evidence type="ECO:0000313" key="2">
    <source>
        <dbReference type="EMBL" id="MBS1011622.1"/>
    </source>
</evidence>
<dbReference type="InterPro" id="IPR001279">
    <property type="entry name" value="Metallo-B-lactamas"/>
</dbReference>
<dbReference type="InterPro" id="IPR036866">
    <property type="entry name" value="RibonucZ/Hydroxyglut_hydro"/>
</dbReference>
<dbReference type="EMBL" id="CP113117">
    <property type="protein sequence ID" value="WAD00983.1"/>
    <property type="molecule type" value="Genomic_DNA"/>
</dbReference>
<dbReference type="SMART" id="SM00849">
    <property type="entry name" value="Lactamase_B"/>
    <property type="match status" value="1"/>
</dbReference>
<reference evidence="4 8" key="3">
    <citation type="submission" date="2018-07" db="EMBL/GenBank/DDBJ databases">
        <authorList>
            <person name="Feyereisen M."/>
        </authorList>
    </citation>
    <scope>NUCLEOTIDE SEQUENCE [LARGE SCALE GENOMIC DNA]</scope>
    <source>
        <strain evidence="4 8">UCCLBBS449</strain>
    </source>
</reference>
<dbReference type="EMBL" id="QFDK01000006">
    <property type="protein sequence ID" value="TOZ04176.1"/>
    <property type="molecule type" value="Genomic_DNA"/>
</dbReference>
<dbReference type="InterPro" id="IPR052533">
    <property type="entry name" value="WalJ/YycJ-like"/>
</dbReference>
<dbReference type="OrthoDB" id="9781189at2"/>
<evidence type="ECO:0000313" key="8">
    <source>
        <dbReference type="Proteomes" id="UP000307074"/>
    </source>
</evidence>
<keyword evidence="3" id="KW-0378">Hydrolase</keyword>
<dbReference type="CDD" id="cd07733">
    <property type="entry name" value="YycJ-like_MBL-fold"/>
    <property type="match status" value="1"/>
</dbReference>
<reference evidence="2" key="5">
    <citation type="submission" date="2022-09" db="EMBL/GenBank/DDBJ databases">
        <title>Genome-inferred correspondence between phylogeny and metabolic traits in the wild Drosophila gut microbiome.</title>
        <authorList>
            <person name="Bueno E."/>
            <person name="Blow F."/>
            <person name="Douglas A.E."/>
        </authorList>
    </citation>
    <scope>NUCLEOTIDE SEQUENCE</scope>
    <source>
        <strain evidence="2">Dm-2019-70</strain>
    </source>
</reference>
<evidence type="ECO:0000313" key="6">
    <source>
        <dbReference type="EMBL" id="WAD00983.1"/>
    </source>
</evidence>
<dbReference type="Proteomes" id="UP000307074">
    <property type="component" value="Chromosome"/>
</dbReference>
<dbReference type="SUPFAM" id="SSF56281">
    <property type="entry name" value="Metallo-hydrolase/oxidoreductase"/>
    <property type="match status" value="1"/>
</dbReference>
<organism evidence="2 9">
    <name type="scientific">Levilactobacillus brevis</name>
    <name type="common">Lactobacillus brevis</name>
    <dbReference type="NCBI Taxonomy" id="1580"/>
    <lineage>
        <taxon>Bacteria</taxon>
        <taxon>Bacillati</taxon>
        <taxon>Bacillota</taxon>
        <taxon>Bacilli</taxon>
        <taxon>Lactobacillales</taxon>
        <taxon>Lactobacillaceae</taxon>
        <taxon>Levilactobacillus</taxon>
    </lineage>
</organism>
<reference evidence="5" key="2">
    <citation type="submission" date="2018-05" db="EMBL/GenBank/DDBJ databases">
        <title>Genome Comparison of Lactic Acid Bacteria Isolated from non-Wheat Sourdough.</title>
        <authorList>
            <person name="Rice T."/>
            <person name="Axel C."/>
            <person name="Lynch K.M."/>
            <person name="Benz C."/>
            <person name="Arendt E.K."/>
            <person name="Coffey A."/>
        </authorList>
    </citation>
    <scope>NUCLEOTIDE SEQUENCE</scope>
    <source>
        <strain evidence="5">TR055</strain>
    </source>
</reference>
<evidence type="ECO:0000259" key="1">
    <source>
        <dbReference type="SMART" id="SM00849"/>
    </source>
</evidence>
<evidence type="ECO:0000313" key="9">
    <source>
        <dbReference type="Proteomes" id="UP000676478"/>
    </source>
</evidence>
<gene>
    <name evidence="3" type="ORF">CNR29_00185</name>
    <name evidence="5" type="ORF">DIS17_06485</name>
    <name evidence="2" type="ORF">JK167_12410</name>
    <name evidence="6" type="ORF">ORR04_08555</name>
    <name evidence="4" type="ORF">UCCLBBS449_0032</name>
</gene>
<dbReference type="Proteomes" id="UP001164768">
    <property type="component" value="Chromosome"/>
</dbReference>
<evidence type="ECO:0000313" key="7">
    <source>
        <dbReference type="Proteomes" id="UP000217918"/>
    </source>
</evidence>
<dbReference type="Proteomes" id="UP000217918">
    <property type="component" value="Unassembled WGS sequence"/>
</dbReference>
<dbReference type="Proteomes" id="UP000785759">
    <property type="component" value="Unassembled WGS sequence"/>
</dbReference>
<dbReference type="Pfam" id="PF12706">
    <property type="entry name" value="Lactamase_B_2"/>
    <property type="match status" value="1"/>
</dbReference>
<dbReference type="InterPro" id="IPR058121">
    <property type="entry name" value="WalJ/YycJ"/>
</dbReference>
<reference evidence="2" key="4">
    <citation type="submission" date="2020-12" db="EMBL/GenBank/DDBJ databases">
        <authorList>
            <person name="Mcmullen J.G."/>
        </authorList>
    </citation>
    <scope>NUCLEOTIDE SEQUENCE</scope>
    <source>
        <strain evidence="2">Dm-2019-70</strain>
    </source>
</reference>
<dbReference type="Gene3D" id="3.60.15.10">
    <property type="entry name" value="Ribonuclease Z/Hydroxyacylglutathione hydrolase-like"/>
    <property type="match status" value="1"/>
</dbReference>
<dbReference type="EMBL" id="JAERKF010000019">
    <property type="protein sequence ID" value="MBS1011622.1"/>
    <property type="molecule type" value="Genomic_DNA"/>
</dbReference>
<dbReference type="AlphaFoldDB" id="A0A0C1MA26"/>
<proteinExistence type="predicted"/>
<dbReference type="GO" id="GO:0016787">
    <property type="term" value="F:hydrolase activity"/>
    <property type="evidence" value="ECO:0007669"/>
    <property type="project" value="UniProtKB-KW"/>
</dbReference>
<name>A0A0C1MA26_LEVBR</name>
<dbReference type="PANTHER" id="PTHR47619">
    <property type="entry name" value="METALLO-HYDROLASE YYCJ-RELATED"/>
    <property type="match status" value="1"/>
</dbReference>
<dbReference type="RefSeq" id="WP_011666847.1">
    <property type="nucleotide sequence ID" value="NZ_BBOW01000001.1"/>
</dbReference>
<sequence>MDLRTKTTVADDLRISVLSSGSTGNVCYVESPNERIMIDAGLSGKKIEKLMGDIDRKMADVNALLVTHEHSDHRQAVGILARRYEQLNVYANEGTWDAMSSKIGKVDLAQKHLFAPDTVQTFGDIDVESFSVSHDAAEPQFYAIHYHGKTFVILTDTGYVSEHVEGIISDADAYLLECNHDVEMLRMGEYSWPLKQRILGDKGHLSNEEGADTLMDVLGNRTKKIYLGHRSLHNNMQSLCHLTVASMMENRDFGVGHDFQLIDTNPEEATPLVAL</sequence>
<protein>
    <submittedName>
        <fullName evidence="2">MBL fold metallo-hydrolase</fullName>
    </submittedName>
    <submittedName>
        <fullName evidence="4">Metal-dependent hydrolase of the beta-lactamase superfamily I</fullName>
    </submittedName>
</protein>
<dbReference type="PANTHER" id="PTHR47619:SF1">
    <property type="entry name" value="EXODEOXYRIBONUCLEASE WALJ"/>
    <property type="match status" value="1"/>
</dbReference>
<reference evidence="6" key="6">
    <citation type="submission" date="2022-11" db="EMBL/GenBank/DDBJ databases">
        <title>Whole genome sequence of Levilactobacillus brevis SMB091.</title>
        <authorList>
            <person name="Kim J.-M."/>
            <person name="Kim O.-C."/>
            <person name="Choi Y.H."/>
            <person name="Han N.S."/>
            <person name="Hurh B."/>
        </authorList>
    </citation>
    <scope>NUCLEOTIDE SEQUENCE</scope>
    <source>
        <strain evidence="6">SMB091</strain>
    </source>
</reference>
<evidence type="ECO:0000313" key="5">
    <source>
        <dbReference type="EMBL" id="TOZ04176.1"/>
    </source>
</evidence>
<evidence type="ECO:0000313" key="3">
    <source>
        <dbReference type="EMBL" id="PBQ22515.1"/>
    </source>
</evidence>
<dbReference type="Proteomes" id="UP000676478">
    <property type="component" value="Unassembled WGS sequence"/>
</dbReference>
<reference evidence="3 7" key="1">
    <citation type="submission" date="2017-09" db="EMBL/GenBank/DDBJ databases">
        <title>Genome sequence of Lactobacillus brevis D7.</title>
        <authorList>
            <person name="Kwon M.-S."/>
            <person name="Lim S.K."/>
            <person name="Choi H.-J."/>
        </authorList>
    </citation>
    <scope>NUCLEOTIDE SEQUENCE [LARGE SCALE GENOMIC DNA]</scope>
    <source>
        <strain evidence="3 7">D7</strain>
    </source>
</reference>
<feature type="domain" description="Metallo-beta-lactamase" evidence="1">
    <location>
        <begin position="23"/>
        <end position="202"/>
    </location>
</feature>
<dbReference type="EMBL" id="NVYO01000001">
    <property type="protein sequence ID" value="PBQ22515.1"/>
    <property type="molecule type" value="Genomic_DNA"/>
</dbReference>
<dbReference type="OMA" id="LVLECNH"/>